<evidence type="ECO:0000256" key="1">
    <source>
        <dbReference type="SAM" id="MobiDB-lite"/>
    </source>
</evidence>
<feature type="region of interest" description="Disordered" evidence="1">
    <location>
        <begin position="367"/>
        <end position="405"/>
    </location>
</feature>
<proteinExistence type="predicted"/>
<comment type="caution">
    <text evidence="2">The sequence shown here is derived from an EMBL/GenBank/DDBJ whole genome shotgun (WGS) entry which is preliminary data.</text>
</comment>
<feature type="compositionally biased region" description="Low complexity" evidence="1">
    <location>
        <begin position="95"/>
        <end position="111"/>
    </location>
</feature>
<feature type="compositionally biased region" description="Basic and acidic residues" evidence="1">
    <location>
        <begin position="391"/>
        <end position="405"/>
    </location>
</feature>
<accession>A0AAP4TVM6</accession>
<evidence type="ECO:0008006" key="4">
    <source>
        <dbReference type="Google" id="ProtNLM"/>
    </source>
</evidence>
<feature type="compositionally biased region" description="Basic and acidic residues" evidence="1">
    <location>
        <begin position="461"/>
        <end position="470"/>
    </location>
</feature>
<organism evidence="2 3">
    <name type="scientific">Cobetia amphilecti</name>
    <dbReference type="NCBI Taxonomy" id="1055104"/>
    <lineage>
        <taxon>Bacteria</taxon>
        <taxon>Pseudomonadati</taxon>
        <taxon>Pseudomonadota</taxon>
        <taxon>Gammaproteobacteria</taxon>
        <taxon>Oceanospirillales</taxon>
        <taxon>Halomonadaceae</taxon>
        <taxon>Cobetia</taxon>
    </lineage>
</organism>
<feature type="region of interest" description="Disordered" evidence="1">
    <location>
        <begin position="441"/>
        <end position="470"/>
    </location>
</feature>
<feature type="region of interest" description="Disordered" evidence="1">
    <location>
        <begin position="37"/>
        <end position="75"/>
    </location>
</feature>
<dbReference type="AlphaFoldDB" id="A0AAP4TVM6"/>
<evidence type="ECO:0000313" key="3">
    <source>
        <dbReference type="Proteomes" id="UP001170481"/>
    </source>
</evidence>
<feature type="region of interest" description="Disordered" evidence="1">
    <location>
        <begin position="95"/>
        <end position="116"/>
    </location>
</feature>
<dbReference type="EMBL" id="JAUORK010000001">
    <property type="protein sequence ID" value="MDO6670574.1"/>
    <property type="molecule type" value="Genomic_DNA"/>
</dbReference>
<evidence type="ECO:0000313" key="2">
    <source>
        <dbReference type="EMBL" id="MDO6670574.1"/>
    </source>
</evidence>
<feature type="compositionally biased region" description="Low complexity" evidence="1">
    <location>
        <begin position="444"/>
        <end position="459"/>
    </location>
</feature>
<sequence>MSGINPLIDSLLHQVLGRRAQRPPPADSGVVFPTSALQSRQGLGAEDGKGSGGQNGANPLFQTGTGTGSGARPAAPSLNASAALLTASQASTSPTGALASASSSLPPSGASVELTTQTQTMSRLLDALSQLVANGSPSARVGLALPEGQSLVSLLARGQPLPGLLAPMALSSASLLSLSAALSQQIHQSGLFYEADLLAWVENRLGLADLAGHPQLANARLEALLAWRQWPVLAEARFIPWEAAREEGFVWRMRDMRAELRRDSRPSMARPSSDMLLPPGGFDAARQGAGSHEASALGAYRANMQLGVAQPAASDVSRQASGSDALASGLVQQQLLLILGQPFHWQGLLMPGLHVFFSLYFPGPPYRHRSRDEEERRAAPLAVTPVAAHDATPDSRRSDHGEAQRWKMSLTLVAGDSDGEEGSDRKPQVTFEQENLAARDNAEQGEGQAQASAPASAESEGGEKSRSSDASERATLALNLTWYQLAAPVALVVEIERLTQPSSNSGERDAALRELQHALAQGLAGMAPRVHVRPVDAVPDHEAPASSDGASVDAPRATAEQATDFMHTQGERLGQRIQQRANSLGLSVHEMPELVEMLATGLPARKELPTALMQVVVKIAELWAERHRSQKAPCE</sequence>
<gene>
    <name evidence="2" type="ORF">Q4535_00445</name>
</gene>
<protein>
    <recommendedName>
        <fullName evidence="4">Flagellar hook-length control protein-like C-terminal domain-containing protein</fullName>
    </recommendedName>
</protein>
<name>A0AAP4TVM6_9GAMM</name>
<reference evidence="2" key="1">
    <citation type="submission" date="2023-07" db="EMBL/GenBank/DDBJ databases">
        <title>Genome content predicts the carbon catabolic preferences of heterotrophic bacteria.</title>
        <authorList>
            <person name="Gralka M."/>
        </authorList>
    </citation>
    <scope>NUCLEOTIDE SEQUENCE</scope>
    <source>
        <strain evidence="2">C2R13</strain>
    </source>
</reference>
<dbReference type="RefSeq" id="WP_303592410.1">
    <property type="nucleotide sequence ID" value="NZ_JAUORK010000001.1"/>
</dbReference>
<dbReference type="Proteomes" id="UP001170481">
    <property type="component" value="Unassembled WGS sequence"/>
</dbReference>